<protein>
    <submittedName>
        <fullName evidence="1">Uncharacterized protein</fullName>
    </submittedName>
</protein>
<evidence type="ECO:0000313" key="1">
    <source>
        <dbReference type="EMBL" id="KAK1625233.1"/>
    </source>
</evidence>
<dbReference type="AlphaFoldDB" id="A0AAJ0ED12"/>
<evidence type="ECO:0000313" key="2">
    <source>
        <dbReference type="Proteomes" id="UP001243989"/>
    </source>
</evidence>
<dbReference type="Proteomes" id="UP001243989">
    <property type="component" value="Unassembled WGS sequence"/>
</dbReference>
<keyword evidence="2" id="KW-1185">Reference proteome</keyword>
<dbReference type="RefSeq" id="XP_060441228.1">
    <property type="nucleotide sequence ID" value="XM_060591132.1"/>
</dbReference>
<sequence>MNLKNALVDHAECNHPAINGWLRCRAANYVLTKGGSVDIGWNGEGESSAGEVSMTAYPPGWTRTPCA</sequence>
<dbReference type="EMBL" id="JAHMHQ010000021">
    <property type="protein sequence ID" value="KAK1625233.1"/>
    <property type="molecule type" value="Genomic_DNA"/>
</dbReference>
<organism evidence="1 2">
    <name type="scientific">Colletotrichum phormii</name>
    <dbReference type="NCBI Taxonomy" id="359342"/>
    <lineage>
        <taxon>Eukaryota</taxon>
        <taxon>Fungi</taxon>
        <taxon>Dikarya</taxon>
        <taxon>Ascomycota</taxon>
        <taxon>Pezizomycotina</taxon>
        <taxon>Sordariomycetes</taxon>
        <taxon>Hypocreomycetidae</taxon>
        <taxon>Glomerellales</taxon>
        <taxon>Glomerellaceae</taxon>
        <taxon>Colletotrichum</taxon>
        <taxon>Colletotrichum acutatum species complex</taxon>
    </lineage>
</organism>
<accession>A0AAJ0ED12</accession>
<name>A0AAJ0ED12_9PEZI</name>
<comment type="caution">
    <text evidence="1">The sequence shown here is derived from an EMBL/GenBank/DDBJ whole genome shotgun (WGS) entry which is preliminary data.</text>
</comment>
<gene>
    <name evidence="1" type="ORF">BDP81DRAFT_436423</name>
</gene>
<proteinExistence type="predicted"/>
<dbReference type="GeneID" id="85475994"/>
<reference evidence="1" key="1">
    <citation type="submission" date="2021-06" db="EMBL/GenBank/DDBJ databases">
        <title>Comparative genomics, transcriptomics and evolutionary studies reveal genomic signatures of adaptation to plant cell wall in hemibiotrophic fungi.</title>
        <authorList>
            <consortium name="DOE Joint Genome Institute"/>
            <person name="Baroncelli R."/>
            <person name="Diaz J.F."/>
            <person name="Benocci T."/>
            <person name="Peng M."/>
            <person name="Battaglia E."/>
            <person name="Haridas S."/>
            <person name="Andreopoulos W."/>
            <person name="Labutti K."/>
            <person name="Pangilinan J."/>
            <person name="Floch G.L."/>
            <person name="Makela M.R."/>
            <person name="Henrissat B."/>
            <person name="Grigoriev I.V."/>
            <person name="Crouch J.A."/>
            <person name="De Vries R.P."/>
            <person name="Sukno S.A."/>
            <person name="Thon M.R."/>
        </authorList>
    </citation>
    <scope>NUCLEOTIDE SEQUENCE</scope>
    <source>
        <strain evidence="1">CBS 102054</strain>
    </source>
</reference>